<evidence type="ECO:0000256" key="4">
    <source>
        <dbReference type="ARBA" id="ARBA00023180"/>
    </source>
</evidence>
<dbReference type="FunFam" id="2.60.120.260:FF:000021">
    <property type="entry name" value="Beta-galactosidase"/>
    <property type="match status" value="1"/>
</dbReference>
<evidence type="ECO:0000259" key="6">
    <source>
        <dbReference type="Pfam" id="PF01301"/>
    </source>
</evidence>
<dbReference type="InterPro" id="IPR008979">
    <property type="entry name" value="Galactose-bd-like_sf"/>
</dbReference>
<evidence type="ECO:0000259" key="8">
    <source>
        <dbReference type="Pfam" id="PF21467"/>
    </source>
</evidence>
<evidence type="ECO:0000313" key="9">
    <source>
        <dbReference type="EMBL" id="CAB4040708.1"/>
    </source>
</evidence>
<feature type="domain" description="Glycoside hydrolase 35 catalytic" evidence="6">
    <location>
        <begin position="3"/>
        <end position="158"/>
    </location>
</feature>
<keyword evidence="10" id="KW-1185">Reference proteome</keyword>
<dbReference type="Gene3D" id="3.20.20.80">
    <property type="entry name" value="Glycosidases"/>
    <property type="match status" value="1"/>
</dbReference>
<evidence type="ECO:0000259" key="7">
    <source>
        <dbReference type="Pfam" id="PF21317"/>
    </source>
</evidence>
<comment type="similarity">
    <text evidence="1">Belongs to the glycosyl hydrolase 35 family.</text>
</comment>
<dbReference type="GO" id="GO:0004553">
    <property type="term" value="F:hydrolase activity, hydrolyzing O-glycosyl compounds"/>
    <property type="evidence" value="ECO:0007669"/>
    <property type="project" value="InterPro"/>
</dbReference>
<dbReference type="Pfam" id="PF01301">
    <property type="entry name" value="Glyco_hydro_35"/>
    <property type="match status" value="1"/>
</dbReference>
<evidence type="ECO:0000256" key="3">
    <source>
        <dbReference type="ARBA" id="ARBA00022801"/>
    </source>
</evidence>
<dbReference type="InterPro" id="IPR017853">
    <property type="entry name" value="GH"/>
</dbReference>
<proteinExistence type="inferred from homology"/>
<gene>
    <name evidence="9" type="ORF">PACLA_8A079609</name>
</gene>
<dbReference type="OrthoDB" id="1657402at2759"/>
<dbReference type="SUPFAM" id="SSF51445">
    <property type="entry name" value="(Trans)glycosidases"/>
    <property type="match status" value="1"/>
</dbReference>
<organism evidence="9 10">
    <name type="scientific">Paramuricea clavata</name>
    <name type="common">Red gorgonian</name>
    <name type="synonym">Violescent sea-whip</name>
    <dbReference type="NCBI Taxonomy" id="317549"/>
    <lineage>
        <taxon>Eukaryota</taxon>
        <taxon>Metazoa</taxon>
        <taxon>Cnidaria</taxon>
        <taxon>Anthozoa</taxon>
        <taxon>Octocorallia</taxon>
        <taxon>Malacalcyonacea</taxon>
        <taxon>Plexauridae</taxon>
        <taxon>Paramuricea</taxon>
    </lineage>
</organism>
<keyword evidence="5" id="KW-0326">Glycosidase</keyword>
<comment type="caution">
    <text evidence="9">The sequence shown here is derived from an EMBL/GenBank/DDBJ whole genome shotgun (WGS) entry which is preliminary data.</text>
</comment>
<dbReference type="InterPro" id="IPR048912">
    <property type="entry name" value="BetaGal1-like_ABD1"/>
</dbReference>
<dbReference type="InterPro" id="IPR001944">
    <property type="entry name" value="Glycoside_Hdrlase_35"/>
</dbReference>
<name>A0A7D9LYY4_PARCT</name>
<evidence type="ECO:0000313" key="10">
    <source>
        <dbReference type="Proteomes" id="UP001152795"/>
    </source>
</evidence>
<dbReference type="GO" id="GO:0005975">
    <property type="term" value="P:carbohydrate metabolic process"/>
    <property type="evidence" value="ECO:0007669"/>
    <property type="project" value="InterPro"/>
</dbReference>
<dbReference type="EMBL" id="CACRXK020027149">
    <property type="protein sequence ID" value="CAB4040708.1"/>
    <property type="molecule type" value="Genomic_DNA"/>
</dbReference>
<dbReference type="PANTHER" id="PTHR23421">
    <property type="entry name" value="BETA-GALACTOSIDASE RELATED"/>
    <property type="match status" value="1"/>
</dbReference>
<dbReference type="Gene3D" id="2.60.120.260">
    <property type="entry name" value="Galactose-binding domain-like"/>
    <property type="match status" value="2"/>
</dbReference>
<dbReference type="Pfam" id="PF21467">
    <property type="entry name" value="BetaGal_gal-bd"/>
    <property type="match status" value="1"/>
</dbReference>
<dbReference type="SUPFAM" id="SSF49785">
    <property type="entry name" value="Galactose-binding domain-like"/>
    <property type="match status" value="1"/>
</dbReference>
<feature type="domain" description="Beta-galactosidase 1-like first all-beta" evidence="7">
    <location>
        <begin position="217"/>
        <end position="324"/>
    </location>
</feature>
<keyword evidence="3" id="KW-0378">Hydrolase</keyword>
<dbReference type="InterPro" id="IPR031330">
    <property type="entry name" value="Gly_Hdrlase_35_cat"/>
</dbReference>
<protein>
    <submittedName>
        <fullName evidence="9">Beta-galactosidase</fullName>
    </submittedName>
</protein>
<evidence type="ECO:0000256" key="1">
    <source>
        <dbReference type="ARBA" id="ARBA00009809"/>
    </source>
</evidence>
<dbReference type="InterPro" id="IPR048913">
    <property type="entry name" value="BetaGal_gal-bd"/>
</dbReference>
<dbReference type="AlphaFoldDB" id="A0A7D9LYY4"/>
<dbReference type="Pfam" id="PF21317">
    <property type="entry name" value="BetaGal_ABD_1"/>
    <property type="match status" value="1"/>
</dbReference>
<evidence type="ECO:0000256" key="5">
    <source>
        <dbReference type="ARBA" id="ARBA00023295"/>
    </source>
</evidence>
<dbReference type="Proteomes" id="UP001152795">
    <property type="component" value="Unassembled WGS sequence"/>
</dbReference>
<dbReference type="PRINTS" id="PR00742">
    <property type="entry name" value="GLHYDRLASE35"/>
</dbReference>
<accession>A0A7D9LYY4</accession>
<keyword evidence="4" id="KW-0325">Glycoprotein</keyword>
<sequence>MKYLQDLFQKHLGDDVILFTVDPIGFKSDINCGTLPSLFTTIDFGPETDAEDALKTLRKYQPNGPMVNTEFYVGWIDNWGLPFQRKNSTAISQALDKLLSMNASVNIYMFEGGSNFGFNNGATWALLYLPVLTSYDYDAPLSEAGDPTEKYFAIRNVIFKYLPQPPGPVPPALPKYEYGKVYLKKVIISKSKRLKLMSLWDVLKILPSSKPILSQYPVAAESFGQSHGFTVYRTELKLKSGSSILHIPGVRDRATIFLNQAILGVIDRNGVGSIGIDYQENDTLDILVENQGHINFMLLNDPKGIIQNVTLHGVILTNWTIFPLSLDPDDVAMILNISNVLGTPSDPSEPASFYVGSIPAMPDGKPPLDTFLYLKNWSKGQAFVNRFNVGRYWPARGPQQTLYVPANSLNGNPDFNNTILLFEIDAAPCFISAYCYVEFIKNPMLGITEN</sequence>
<evidence type="ECO:0000256" key="2">
    <source>
        <dbReference type="ARBA" id="ARBA00022729"/>
    </source>
</evidence>
<reference evidence="9" key="1">
    <citation type="submission" date="2020-04" db="EMBL/GenBank/DDBJ databases">
        <authorList>
            <person name="Alioto T."/>
            <person name="Alioto T."/>
            <person name="Gomez Garrido J."/>
        </authorList>
    </citation>
    <scope>NUCLEOTIDE SEQUENCE</scope>
    <source>
        <strain evidence="9">A484AB</strain>
    </source>
</reference>
<keyword evidence="2" id="KW-0732">Signal</keyword>
<feature type="domain" description="Beta-galactosidase galactose-binding" evidence="8">
    <location>
        <begin position="353"/>
        <end position="410"/>
    </location>
</feature>